<name>A0A9D4VM93_PEA</name>
<dbReference type="GO" id="GO:0005576">
    <property type="term" value="C:extracellular region"/>
    <property type="evidence" value="ECO:0007669"/>
    <property type="project" value="TreeGrafter"/>
</dbReference>
<dbReference type="SUPFAM" id="SSF55895">
    <property type="entry name" value="Ribonuclease Rh-like"/>
    <property type="match status" value="1"/>
</dbReference>
<keyword evidence="2" id="KW-0689">Ribosomal protein</keyword>
<dbReference type="GO" id="GO:0006401">
    <property type="term" value="P:RNA catabolic process"/>
    <property type="evidence" value="ECO:0007669"/>
    <property type="project" value="TreeGrafter"/>
</dbReference>
<dbReference type="GO" id="GO:0006412">
    <property type="term" value="P:translation"/>
    <property type="evidence" value="ECO:0007669"/>
    <property type="project" value="InterPro"/>
</dbReference>
<dbReference type="GO" id="GO:1990904">
    <property type="term" value="C:ribonucleoprotein complex"/>
    <property type="evidence" value="ECO:0007669"/>
    <property type="project" value="UniProtKB-KW"/>
</dbReference>
<evidence type="ECO:0000256" key="1">
    <source>
        <dbReference type="ARBA" id="ARBA00007469"/>
    </source>
</evidence>
<dbReference type="EMBL" id="JAMSHJ010000007">
    <property type="protein sequence ID" value="KAI5386277.1"/>
    <property type="molecule type" value="Genomic_DNA"/>
</dbReference>
<protein>
    <submittedName>
        <fullName evidence="5">Ribonuclease pancreatic beta-type</fullName>
    </submittedName>
</protein>
<reference evidence="5 6" key="1">
    <citation type="journal article" date="2022" name="Nat. Genet.">
        <title>Improved pea reference genome and pan-genome highlight genomic features and evolutionary characteristics.</title>
        <authorList>
            <person name="Yang T."/>
            <person name="Liu R."/>
            <person name="Luo Y."/>
            <person name="Hu S."/>
            <person name="Wang D."/>
            <person name="Wang C."/>
            <person name="Pandey M.K."/>
            <person name="Ge S."/>
            <person name="Xu Q."/>
            <person name="Li N."/>
            <person name="Li G."/>
            <person name="Huang Y."/>
            <person name="Saxena R.K."/>
            <person name="Ji Y."/>
            <person name="Li M."/>
            <person name="Yan X."/>
            <person name="He Y."/>
            <person name="Liu Y."/>
            <person name="Wang X."/>
            <person name="Xiang C."/>
            <person name="Varshney R.K."/>
            <person name="Ding H."/>
            <person name="Gao S."/>
            <person name="Zong X."/>
        </authorList>
    </citation>
    <scope>NUCLEOTIDE SEQUENCE [LARGE SCALE GENOMIC DNA]</scope>
    <source>
        <strain evidence="5 6">cv. Zhongwan 6</strain>
    </source>
</reference>
<dbReference type="PANTHER" id="PTHR11240:SF72">
    <property type="entry name" value="RIBONUCLEASE 1"/>
    <property type="match status" value="1"/>
</dbReference>
<evidence type="ECO:0000256" key="4">
    <source>
        <dbReference type="RuleBase" id="RU004328"/>
    </source>
</evidence>
<keyword evidence="6" id="KW-1185">Reference proteome</keyword>
<evidence type="ECO:0000313" key="5">
    <source>
        <dbReference type="EMBL" id="KAI5386277.1"/>
    </source>
</evidence>
<organism evidence="5 6">
    <name type="scientific">Pisum sativum</name>
    <name type="common">Garden pea</name>
    <name type="synonym">Lathyrus oleraceus</name>
    <dbReference type="NCBI Taxonomy" id="3888"/>
    <lineage>
        <taxon>Eukaryota</taxon>
        <taxon>Viridiplantae</taxon>
        <taxon>Streptophyta</taxon>
        <taxon>Embryophyta</taxon>
        <taxon>Tracheophyta</taxon>
        <taxon>Spermatophyta</taxon>
        <taxon>Magnoliopsida</taxon>
        <taxon>eudicotyledons</taxon>
        <taxon>Gunneridae</taxon>
        <taxon>Pentapetalae</taxon>
        <taxon>rosids</taxon>
        <taxon>fabids</taxon>
        <taxon>Fabales</taxon>
        <taxon>Fabaceae</taxon>
        <taxon>Papilionoideae</taxon>
        <taxon>50 kb inversion clade</taxon>
        <taxon>NPAAA clade</taxon>
        <taxon>Hologalegina</taxon>
        <taxon>IRL clade</taxon>
        <taxon>Fabeae</taxon>
        <taxon>Lathyrus</taxon>
    </lineage>
</organism>
<dbReference type="GO" id="GO:0003723">
    <property type="term" value="F:RNA binding"/>
    <property type="evidence" value="ECO:0007669"/>
    <property type="project" value="InterPro"/>
</dbReference>
<keyword evidence="3" id="KW-0687">Ribonucleoprotein</keyword>
<dbReference type="GO" id="GO:0005840">
    <property type="term" value="C:ribosome"/>
    <property type="evidence" value="ECO:0007669"/>
    <property type="project" value="UniProtKB-KW"/>
</dbReference>
<dbReference type="InterPro" id="IPR036430">
    <property type="entry name" value="RNase_T2-like_sf"/>
</dbReference>
<accession>A0A9D4VM93</accession>
<dbReference type="Gene3D" id="3.90.730.10">
    <property type="entry name" value="Ribonuclease T2-like"/>
    <property type="match status" value="1"/>
</dbReference>
<dbReference type="PROSITE" id="PS00531">
    <property type="entry name" value="RNASE_T2_2"/>
    <property type="match status" value="1"/>
</dbReference>
<dbReference type="GO" id="GO:0003735">
    <property type="term" value="F:structural constituent of ribosome"/>
    <property type="evidence" value="ECO:0007669"/>
    <property type="project" value="InterPro"/>
</dbReference>
<dbReference type="InterPro" id="IPR001568">
    <property type="entry name" value="RNase_T2-like"/>
</dbReference>
<dbReference type="Pfam" id="PF01015">
    <property type="entry name" value="Ribosomal_S3Ae"/>
    <property type="match status" value="1"/>
</dbReference>
<dbReference type="InterPro" id="IPR033130">
    <property type="entry name" value="RNase_T2_His_AS_2"/>
</dbReference>
<dbReference type="InterPro" id="IPR001593">
    <property type="entry name" value="Ribosomal_eS1"/>
</dbReference>
<dbReference type="AlphaFoldDB" id="A0A9D4VM93"/>
<sequence length="205" mass="22624">MYNGADSLVILLAEFEASSKQLISDLTSSLQKNLPTLGCPSGVEIQFWTHEWEKHGTCSESSLKQHDYFEITVNLKQKANLIDALTSEGIQAAGNSYNLSSIKEAIEKGVGFTPFIECNVDSSDNRQLYQVYLCVDTSGSNFIQCPVFLHGKCGFEIEAGPFAKKDWYDIKAPSVFQVKNVGKTLVSRTQGTKDGEAYAYLIQVS</sequence>
<dbReference type="Pfam" id="PF00445">
    <property type="entry name" value="Ribonuclease_T2"/>
    <property type="match status" value="1"/>
</dbReference>
<dbReference type="GO" id="GO:0033897">
    <property type="term" value="F:ribonuclease T2 activity"/>
    <property type="evidence" value="ECO:0007669"/>
    <property type="project" value="InterPro"/>
</dbReference>
<evidence type="ECO:0000256" key="2">
    <source>
        <dbReference type="ARBA" id="ARBA00022980"/>
    </source>
</evidence>
<comment type="similarity">
    <text evidence="1 4">Belongs to the RNase T2 family.</text>
</comment>
<evidence type="ECO:0000313" key="6">
    <source>
        <dbReference type="Proteomes" id="UP001058974"/>
    </source>
</evidence>
<dbReference type="PANTHER" id="PTHR11240">
    <property type="entry name" value="RIBONUCLEASE T2"/>
    <property type="match status" value="1"/>
</dbReference>
<gene>
    <name evidence="5" type="ORF">KIW84_072716</name>
</gene>
<proteinExistence type="inferred from homology"/>
<evidence type="ECO:0000256" key="3">
    <source>
        <dbReference type="ARBA" id="ARBA00023274"/>
    </source>
</evidence>
<comment type="caution">
    <text evidence="5">The sequence shown here is derived from an EMBL/GenBank/DDBJ whole genome shotgun (WGS) entry which is preliminary data.</text>
</comment>
<dbReference type="Gramene" id="Psat07G0271600-T1">
    <property type="protein sequence ID" value="KAI5386277.1"/>
    <property type="gene ID" value="KIW84_072716"/>
</dbReference>
<dbReference type="Proteomes" id="UP001058974">
    <property type="component" value="Chromosome 7"/>
</dbReference>